<proteinExistence type="predicted"/>
<name>A0A0E2D4A5_LEPIR</name>
<evidence type="ECO:0008006" key="3">
    <source>
        <dbReference type="Google" id="ProtNLM"/>
    </source>
</evidence>
<evidence type="ECO:0000313" key="2">
    <source>
        <dbReference type="Proteomes" id="UP000001340"/>
    </source>
</evidence>
<dbReference type="InterPro" id="IPR011044">
    <property type="entry name" value="Quino_amine_DH_bsu"/>
</dbReference>
<accession>A0A0E2D4A5</accession>
<dbReference type="Proteomes" id="UP000001340">
    <property type="component" value="Unassembled WGS sequence"/>
</dbReference>
<sequence>MGKVKFSERDSILFVDWKKMLPLILGIYFLYSSETMSEPNSFRWKDGEIVVNGKAYNRQIYFRHKKLSHFANWENIEKLFLSPDKKSLVVYHRADKEKFYRLTLFRFETRNHTLVRSIQPGMACHDLFWYRDKIIFKTGTTGGGTYLTYYDKNLKKINEINSYHFYVDRSLGIALASPVYGPDDGKFWIYSLYSGKIIETFDYKKEMNENYTITDLKKIGAHKFMIRISGYHTERTKTFIKNIPKMR</sequence>
<comment type="caution">
    <text evidence="1">The sequence shown here is derived from an EMBL/GenBank/DDBJ whole genome shotgun (WGS) entry which is preliminary data.</text>
</comment>
<evidence type="ECO:0000313" key="1">
    <source>
        <dbReference type="EMBL" id="EKR54830.1"/>
    </source>
</evidence>
<organism evidence="1 2">
    <name type="scientific">Leptospira interrogans str. UI 12758</name>
    <dbReference type="NCBI Taxonomy" id="1049938"/>
    <lineage>
        <taxon>Bacteria</taxon>
        <taxon>Pseudomonadati</taxon>
        <taxon>Spirochaetota</taxon>
        <taxon>Spirochaetia</taxon>
        <taxon>Leptospirales</taxon>
        <taxon>Leptospiraceae</taxon>
        <taxon>Leptospira</taxon>
    </lineage>
</organism>
<dbReference type="SUPFAM" id="SSF50969">
    <property type="entry name" value="YVTN repeat-like/Quinoprotein amine dehydrogenase"/>
    <property type="match status" value="1"/>
</dbReference>
<dbReference type="RefSeq" id="WP_000521127.1">
    <property type="nucleotide sequence ID" value="NZ_AHNR02000041.1"/>
</dbReference>
<gene>
    <name evidence="1" type="ORF">LEP1GSC105_1459</name>
</gene>
<reference evidence="1 2" key="1">
    <citation type="submission" date="2012-10" db="EMBL/GenBank/DDBJ databases">
        <authorList>
            <person name="Harkins D.M."/>
            <person name="Durkin A.S."/>
            <person name="Brinkac L.M."/>
            <person name="Haft D.H."/>
            <person name="Selengut J.D."/>
            <person name="Sanka R."/>
            <person name="DePew J."/>
            <person name="Purushe J."/>
            <person name="Chanthongthip A."/>
            <person name="Lattana O."/>
            <person name="Phetsouvanh R."/>
            <person name="Newton P.N."/>
            <person name="Vinetz J.M."/>
            <person name="Sutton G.G."/>
            <person name="Nierman W.C."/>
            <person name="Fouts D.E."/>
        </authorList>
    </citation>
    <scope>NUCLEOTIDE SEQUENCE [LARGE SCALE GENOMIC DNA]</scope>
    <source>
        <strain evidence="1 2">UI 12758</strain>
    </source>
</reference>
<protein>
    <recommendedName>
        <fullName evidence="3">WD40-like protein</fullName>
    </recommendedName>
</protein>
<dbReference type="EMBL" id="AHNR02000041">
    <property type="protein sequence ID" value="EKR54830.1"/>
    <property type="molecule type" value="Genomic_DNA"/>
</dbReference>
<dbReference type="AlphaFoldDB" id="A0A0E2D4A5"/>